<evidence type="ECO:0000313" key="1">
    <source>
        <dbReference type="EMBL" id="PSR56344.1"/>
    </source>
</evidence>
<gene>
    <name evidence="1" type="ORF">AHMF7605_24025</name>
</gene>
<organism evidence="1 2">
    <name type="scientific">Adhaeribacter arboris</name>
    <dbReference type="NCBI Taxonomy" id="2072846"/>
    <lineage>
        <taxon>Bacteria</taxon>
        <taxon>Pseudomonadati</taxon>
        <taxon>Bacteroidota</taxon>
        <taxon>Cytophagia</taxon>
        <taxon>Cytophagales</taxon>
        <taxon>Hymenobacteraceae</taxon>
        <taxon>Adhaeribacter</taxon>
    </lineage>
</organism>
<dbReference type="AlphaFoldDB" id="A0A2T2YLF5"/>
<accession>A0A2T2YLF5</accession>
<dbReference type="EMBL" id="PYFT01000001">
    <property type="protein sequence ID" value="PSR56344.1"/>
    <property type="molecule type" value="Genomic_DNA"/>
</dbReference>
<keyword evidence="2" id="KW-1185">Reference proteome</keyword>
<comment type="caution">
    <text evidence="1">The sequence shown here is derived from an EMBL/GenBank/DDBJ whole genome shotgun (WGS) entry which is preliminary data.</text>
</comment>
<protein>
    <submittedName>
        <fullName evidence="1">Uncharacterized protein</fullName>
    </submittedName>
</protein>
<name>A0A2T2YLF5_9BACT</name>
<dbReference type="Proteomes" id="UP000240357">
    <property type="component" value="Unassembled WGS sequence"/>
</dbReference>
<reference evidence="1 2" key="1">
    <citation type="submission" date="2018-03" db="EMBL/GenBank/DDBJ databases">
        <title>Adhaeribacter sp. HMF7605 Genome sequencing and assembly.</title>
        <authorList>
            <person name="Kang H."/>
            <person name="Kang J."/>
            <person name="Cha I."/>
            <person name="Kim H."/>
            <person name="Joh K."/>
        </authorList>
    </citation>
    <scope>NUCLEOTIDE SEQUENCE [LARGE SCALE GENOMIC DNA]</scope>
    <source>
        <strain evidence="1 2">HMF7605</strain>
    </source>
</reference>
<evidence type="ECO:0000313" key="2">
    <source>
        <dbReference type="Proteomes" id="UP000240357"/>
    </source>
</evidence>
<sequence>MQLLSVFITAWLKRNKIVCPGKQIELIAALLSRTGASFSAVRLVPDRQMPVSGLAKRNFWVVVLWLGFRKF</sequence>
<proteinExistence type="predicted"/>